<dbReference type="GO" id="GO:0003697">
    <property type="term" value="F:single-stranded DNA binding"/>
    <property type="evidence" value="ECO:0007669"/>
    <property type="project" value="TreeGrafter"/>
</dbReference>
<dbReference type="GO" id="GO:0042148">
    <property type="term" value="P:DNA strand invasion"/>
    <property type="evidence" value="ECO:0007669"/>
    <property type="project" value="TreeGrafter"/>
</dbReference>
<comment type="similarity">
    <text evidence="2">Belongs to the RecA family. DMC1 subfamily.</text>
</comment>
<dbReference type="InterPro" id="IPR020588">
    <property type="entry name" value="RecA_ATP-bd"/>
</dbReference>
<evidence type="ECO:0000256" key="3">
    <source>
        <dbReference type="ARBA" id="ARBA00022741"/>
    </source>
</evidence>
<keyword evidence="6" id="KW-0539">Nucleus</keyword>
<evidence type="ECO:0000256" key="1">
    <source>
        <dbReference type="ARBA" id="ARBA00004123"/>
    </source>
</evidence>
<dbReference type="SUPFAM" id="SSF52540">
    <property type="entry name" value="P-loop containing nucleoside triphosphate hydrolases"/>
    <property type="match status" value="1"/>
</dbReference>
<keyword evidence="8" id="KW-0131">Cell cycle</keyword>
<dbReference type="GO" id="GO:0000730">
    <property type="term" value="P:DNA recombinase assembly"/>
    <property type="evidence" value="ECO:0007669"/>
    <property type="project" value="TreeGrafter"/>
</dbReference>
<dbReference type="Gene3D" id="3.40.50.300">
    <property type="entry name" value="P-loop containing nucleotide triphosphate hydrolases"/>
    <property type="match status" value="1"/>
</dbReference>
<dbReference type="InterPro" id="IPR020587">
    <property type="entry name" value="RecA_monomer-monomer_interface"/>
</dbReference>
<keyword evidence="13" id="KW-1185">Reference proteome</keyword>
<evidence type="ECO:0000256" key="2">
    <source>
        <dbReference type="ARBA" id="ARBA00008897"/>
    </source>
</evidence>
<evidence type="ECO:0000256" key="5">
    <source>
        <dbReference type="ARBA" id="ARBA00023125"/>
    </source>
</evidence>
<dbReference type="InterPro" id="IPR013632">
    <property type="entry name" value="Rad51_C"/>
</dbReference>
<keyword evidence="4 9" id="KW-0067">ATP-binding</keyword>
<dbReference type="OrthoDB" id="10251254at2759"/>
<keyword evidence="3 9" id="KW-0547">Nucleotide-binding</keyword>
<dbReference type="PANTHER" id="PTHR22942">
    <property type="entry name" value="RECA/RAD51/RADA DNA STRAND-PAIRING FAMILY MEMBER"/>
    <property type="match status" value="1"/>
</dbReference>
<dbReference type="PANTHER" id="PTHR22942:SF30">
    <property type="entry name" value="MEIOTIC RECOMBINATION PROTEIN DMC1_LIM15 HOMOLOG"/>
    <property type="match status" value="1"/>
</dbReference>
<dbReference type="InterPro" id="IPR027417">
    <property type="entry name" value="P-loop_NTPase"/>
</dbReference>
<evidence type="ECO:0000256" key="8">
    <source>
        <dbReference type="ARBA" id="ARBA00023306"/>
    </source>
</evidence>
<dbReference type="Gene3D" id="1.10.150.20">
    <property type="entry name" value="5' to 3' exonuclease, C-terminal subdomain"/>
    <property type="match status" value="1"/>
</dbReference>
<keyword evidence="5" id="KW-0238">DNA-binding</keyword>
<organism evidence="12 13">
    <name type="scientific">Austropuccinia psidii MF-1</name>
    <dbReference type="NCBI Taxonomy" id="1389203"/>
    <lineage>
        <taxon>Eukaryota</taxon>
        <taxon>Fungi</taxon>
        <taxon>Dikarya</taxon>
        <taxon>Basidiomycota</taxon>
        <taxon>Pucciniomycotina</taxon>
        <taxon>Pucciniomycetes</taxon>
        <taxon>Pucciniales</taxon>
        <taxon>Sphaerophragmiaceae</taxon>
        <taxon>Austropuccinia</taxon>
    </lineage>
</organism>
<dbReference type="GO" id="GO:0140664">
    <property type="term" value="F:ATP-dependent DNA damage sensor activity"/>
    <property type="evidence" value="ECO:0007669"/>
    <property type="project" value="InterPro"/>
</dbReference>
<feature type="domain" description="RecA family profile 1" evidence="10">
    <location>
        <begin position="111"/>
        <end position="303"/>
    </location>
</feature>
<keyword evidence="7" id="KW-0469">Meiosis</keyword>
<comment type="subcellular location">
    <subcellularLocation>
        <location evidence="1">Nucleus</location>
    </subcellularLocation>
</comment>
<dbReference type="Pfam" id="PF14520">
    <property type="entry name" value="HHH_5"/>
    <property type="match status" value="1"/>
</dbReference>
<dbReference type="FunFam" id="3.40.50.300:FF:000239">
    <property type="entry name" value="Meiotic recombination protein DMC1"/>
    <property type="match status" value="1"/>
</dbReference>
<evidence type="ECO:0000256" key="7">
    <source>
        <dbReference type="ARBA" id="ARBA00023254"/>
    </source>
</evidence>
<evidence type="ECO:0000259" key="10">
    <source>
        <dbReference type="PROSITE" id="PS50162"/>
    </source>
</evidence>
<proteinExistence type="inferred from homology"/>
<evidence type="ECO:0000256" key="4">
    <source>
        <dbReference type="ARBA" id="ARBA00022840"/>
    </source>
</evidence>
<reference evidence="12" key="1">
    <citation type="submission" date="2021-03" db="EMBL/GenBank/DDBJ databases">
        <title>Draft genome sequence of rust myrtle Austropuccinia psidii MF-1, a brazilian biotype.</title>
        <authorList>
            <person name="Quecine M.C."/>
            <person name="Pachon D.M.R."/>
            <person name="Bonatelli M.L."/>
            <person name="Correr F.H."/>
            <person name="Franceschini L.M."/>
            <person name="Leite T.F."/>
            <person name="Margarido G.R.A."/>
            <person name="Almeida C.A."/>
            <person name="Ferrarezi J.A."/>
            <person name="Labate C.A."/>
        </authorList>
    </citation>
    <scope>NUCLEOTIDE SEQUENCE</scope>
    <source>
        <strain evidence="12">MF-1</strain>
    </source>
</reference>
<dbReference type="SUPFAM" id="SSF47794">
    <property type="entry name" value="Rad51 N-terminal domain-like"/>
    <property type="match status" value="1"/>
</dbReference>
<evidence type="ECO:0000259" key="11">
    <source>
        <dbReference type="PROSITE" id="PS50163"/>
    </source>
</evidence>
<dbReference type="InterPro" id="IPR010995">
    <property type="entry name" value="DNA_repair_Rad51/TF_NusA_a-hlx"/>
</dbReference>
<evidence type="ECO:0000256" key="9">
    <source>
        <dbReference type="RuleBase" id="RU003422"/>
    </source>
</evidence>
<dbReference type="InterPro" id="IPR016467">
    <property type="entry name" value="DNA_recomb/repair_RecA-like"/>
</dbReference>
<dbReference type="PROSITE" id="PS50163">
    <property type="entry name" value="RECA_3"/>
    <property type="match status" value="1"/>
</dbReference>
<dbReference type="CDD" id="cd19514">
    <property type="entry name" value="DMC1"/>
    <property type="match status" value="1"/>
</dbReference>
<dbReference type="GO" id="GO:0000709">
    <property type="term" value="P:meiotic joint molecule formation"/>
    <property type="evidence" value="ECO:0007669"/>
    <property type="project" value="UniProtKB-ARBA"/>
</dbReference>
<dbReference type="Pfam" id="PF08423">
    <property type="entry name" value="Rad51"/>
    <property type="match status" value="2"/>
</dbReference>
<dbReference type="NCBIfam" id="NF003301">
    <property type="entry name" value="PRK04301.1"/>
    <property type="match status" value="1"/>
</dbReference>
<evidence type="ECO:0000313" key="13">
    <source>
        <dbReference type="Proteomes" id="UP000765509"/>
    </source>
</evidence>
<comment type="caution">
    <text evidence="12">The sequence shown here is derived from an EMBL/GenBank/DDBJ whole genome shotgun (WGS) entry which is preliminary data.</text>
</comment>
<protein>
    <recommendedName>
        <fullName evidence="14">Meiotic recombination protein DMC1</fullName>
    </recommendedName>
</protein>
<gene>
    <name evidence="12" type="ORF">O181_036669</name>
</gene>
<dbReference type="EMBL" id="AVOT02013914">
    <property type="protein sequence ID" value="MBW0496954.1"/>
    <property type="molecule type" value="Genomic_DNA"/>
</dbReference>
<evidence type="ECO:0008006" key="14">
    <source>
        <dbReference type="Google" id="ProtNLM"/>
    </source>
</evidence>
<feature type="domain" description="RecA family profile 2" evidence="11">
    <location>
        <begin position="310"/>
        <end position="371"/>
    </location>
</feature>
<dbReference type="GO" id="GO:0000794">
    <property type="term" value="C:condensed nuclear chromosome"/>
    <property type="evidence" value="ECO:0007669"/>
    <property type="project" value="TreeGrafter"/>
</dbReference>
<dbReference type="PIRSF" id="PIRSF005856">
    <property type="entry name" value="Rad51"/>
    <property type="match status" value="1"/>
</dbReference>
<evidence type="ECO:0000313" key="12">
    <source>
        <dbReference type="EMBL" id="MBW0496954.1"/>
    </source>
</evidence>
<accession>A0A9Q3D4Z8</accession>
<sequence length="371" mass="40225">MNNALDVSSKRFFTDVDALQDLGISVQDIKKLKDGGFSTIKSVLNASRKQLTNLKGISEIKVEKIKDSAAKLSGPLFKTGGPLSLQEITGFFGFLEILCFLGSDVLVDRENLVVLSTGSKALDALLGGGIQSQSITEVYGEFRCGKTQLCHTLCVTTQLPTDMGGGAGKVAYIDTEGTFRPERIRAIAERFGMEPEAVLDNIIVGRAANSEHQMELIIHLAAKFAEDGDFKLLVCFRILIALEGSYKKLITKKIVDSILALFRVDFSGRGELSERQQKLNQMLARLTRISEEFNICVFLTNQVQADPGAASMFAGADKKPVGGHVLAHASSTRIALRKGRGDERVAKLCDSPDMPEGEASYKITLGGIDDC</sequence>
<dbReference type="GO" id="GO:0000150">
    <property type="term" value="F:DNA strand exchange activity"/>
    <property type="evidence" value="ECO:0007669"/>
    <property type="project" value="UniProtKB-ARBA"/>
</dbReference>
<dbReference type="GO" id="GO:0006312">
    <property type="term" value="P:mitotic recombination"/>
    <property type="evidence" value="ECO:0007669"/>
    <property type="project" value="TreeGrafter"/>
</dbReference>
<dbReference type="Proteomes" id="UP000765509">
    <property type="component" value="Unassembled WGS sequence"/>
</dbReference>
<dbReference type="GO" id="GO:0070192">
    <property type="term" value="P:chromosome organization involved in meiotic cell cycle"/>
    <property type="evidence" value="ECO:0007669"/>
    <property type="project" value="TreeGrafter"/>
</dbReference>
<dbReference type="GO" id="GO:0005524">
    <property type="term" value="F:ATP binding"/>
    <property type="evidence" value="ECO:0007669"/>
    <property type="project" value="UniProtKB-KW"/>
</dbReference>
<dbReference type="AlphaFoldDB" id="A0A9Q3D4Z8"/>
<evidence type="ECO:0000256" key="6">
    <source>
        <dbReference type="ARBA" id="ARBA00023242"/>
    </source>
</evidence>
<dbReference type="PROSITE" id="PS50162">
    <property type="entry name" value="RECA_2"/>
    <property type="match status" value="1"/>
</dbReference>
<dbReference type="GO" id="GO:0003690">
    <property type="term" value="F:double-stranded DNA binding"/>
    <property type="evidence" value="ECO:0007669"/>
    <property type="project" value="TreeGrafter"/>
</dbReference>
<name>A0A9Q3D4Z8_9BASI</name>